<dbReference type="Pfam" id="PF08863">
    <property type="entry name" value="YolD"/>
    <property type="match status" value="1"/>
</dbReference>
<gene>
    <name evidence="1" type="ORF">PSTEL_18940</name>
</gene>
<dbReference type="InterPro" id="IPR014962">
    <property type="entry name" value="YolD"/>
</dbReference>
<sequence>MGKKLEGNGLWESSRMMLPEHKRRILEEQKETLRRERPVLDDQKREEMERLLTLSLREHVRVTLVLFDPFENVTLSGFVTSIHAHTREIKLQWSGEWKWISLDHIVEVQPA</sequence>
<dbReference type="Proteomes" id="UP000029507">
    <property type="component" value="Chromosome"/>
</dbReference>
<dbReference type="AlphaFoldDB" id="A0A089LVI5"/>
<dbReference type="RefSeq" id="WP_038697493.1">
    <property type="nucleotide sequence ID" value="NZ_CP009286.1"/>
</dbReference>
<protein>
    <recommendedName>
        <fullName evidence="3">YolD-like protein</fullName>
    </recommendedName>
</protein>
<dbReference type="HOGENOM" id="CLU_131538_2_0_9"/>
<dbReference type="STRING" id="169760.PSTEL_18940"/>
<accession>A0A089LVI5</accession>
<evidence type="ECO:0008006" key="3">
    <source>
        <dbReference type="Google" id="ProtNLM"/>
    </source>
</evidence>
<dbReference type="KEGG" id="pste:PSTEL_18940"/>
<dbReference type="EMBL" id="CP009286">
    <property type="protein sequence ID" value="AIQ64882.1"/>
    <property type="molecule type" value="Genomic_DNA"/>
</dbReference>
<evidence type="ECO:0000313" key="1">
    <source>
        <dbReference type="EMBL" id="AIQ64882.1"/>
    </source>
</evidence>
<keyword evidence="2" id="KW-1185">Reference proteome</keyword>
<proteinExistence type="predicted"/>
<reference evidence="1 2" key="1">
    <citation type="submission" date="2014-08" db="EMBL/GenBank/DDBJ databases">
        <title>Comparative genomics of the Paenibacillus odorifer group.</title>
        <authorList>
            <person name="den Bakker H.C."/>
            <person name="Tsai Y.-C."/>
            <person name="Martin N."/>
            <person name="Korlach J."/>
            <person name="Wiedmann M."/>
        </authorList>
    </citation>
    <scope>NUCLEOTIDE SEQUENCE [LARGE SCALE GENOMIC DNA]</scope>
    <source>
        <strain evidence="1 2">DSM 14472</strain>
    </source>
</reference>
<evidence type="ECO:0000313" key="2">
    <source>
        <dbReference type="Proteomes" id="UP000029507"/>
    </source>
</evidence>
<organism evidence="1 2">
    <name type="scientific">Paenibacillus stellifer</name>
    <dbReference type="NCBI Taxonomy" id="169760"/>
    <lineage>
        <taxon>Bacteria</taxon>
        <taxon>Bacillati</taxon>
        <taxon>Bacillota</taxon>
        <taxon>Bacilli</taxon>
        <taxon>Bacillales</taxon>
        <taxon>Paenibacillaceae</taxon>
        <taxon>Paenibacillus</taxon>
    </lineage>
</organism>
<name>A0A089LVI5_9BACL</name>